<dbReference type="Proteomes" id="UP000597444">
    <property type="component" value="Unassembled WGS sequence"/>
</dbReference>
<dbReference type="PRINTS" id="PR00364">
    <property type="entry name" value="DISEASERSIST"/>
</dbReference>
<dbReference type="Gene3D" id="3.40.50.300">
    <property type="entry name" value="P-loop containing nucleotide triphosphate hydrolases"/>
    <property type="match status" value="1"/>
</dbReference>
<accession>A0A8J3IQ64</accession>
<evidence type="ECO:0000313" key="2">
    <source>
        <dbReference type="Proteomes" id="UP000597444"/>
    </source>
</evidence>
<organism evidence="1 2">
    <name type="scientific">Reticulibacter mediterranei</name>
    <dbReference type="NCBI Taxonomy" id="2778369"/>
    <lineage>
        <taxon>Bacteria</taxon>
        <taxon>Bacillati</taxon>
        <taxon>Chloroflexota</taxon>
        <taxon>Ktedonobacteria</taxon>
        <taxon>Ktedonobacterales</taxon>
        <taxon>Reticulibacteraceae</taxon>
        <taxon>Reticulibacter</taxon>
    </lineage>
</organism>
<dbReference type="SUPFAM" id="SSF52540">
    <property type="entry name" value="P-loop containing nucleoside triphosphate hydrolases"/>
    <property type="match status" value="1"/>
</dbReference>
<keyword evidence="2" id="KW-1185">Reference proteome</keyword>
<proteinExistence type="predicted"/>
<reference evidence="1" key="1">
    <citation type="submission" date="2020-10" db="EMBL/GenBank/DDBJ databases">
        <title>Taxonomic study of unclassified bacteria belonging to the class Ktedonobacteria.</title>
        <authorList>
            <person name="Yabe S."/>
            <person name="Wang C.M."/>
            <person name="Zheng Y."/>
            <person name="Sakai Y."/>
            <person name="Cavaletti L."/>
            <person name="Monciardini P."/>
            <person name="Donadio S."/>
        </authorList>
    </citation>
    <scope>NUCLEOTIDE SEQUENCE</scope>
    <source>
        <strain evidence="1">ID150040</strain>
    </source>
</reference>
<comment type="caution">
    <text evidence="1">The sequence shown here is derived from an EMBL/GenBank/DDBJ whole genome shotgun (WGS) entry which is preliminary data.</text>
</comment>
<gene>
    <name evidence="1" type="ORF">KSF_066460</name>
</gene>
<dbReference type="EMBL" id="BNJK01000001">
    <property type="protein sequence ID" value="GHO96598.1"/>
    <property type="molecule type" value="Genomic_DNA"/>
</dbReference>
<name>A0A8J3IQ64_9CHLR</name>
<dbReference type="InterPro" id="IPR027417">
    <property type="entry name" value="P-loop_NTPase"/>
</dbReference>
<protein>
    <submittedName>
        <fullName evidence="1">Uncharacterized protein</fullName>
    </submittedName>
</protein>
<sequence length="525" mass="60229">MSTFVNREVELKLVDEAFSALLSKQRLLRNPIVDFYGTGGIGKTSLLRKVEQICQDKHIFSLWADASQSDSAFSSTIVEQVEKYGVQIVPQEETDNLLHQSIDATRALLQQGPVVLLLDALDTADSQCVGRIEALLKNFVNERQLFVVIASKSTISFQNERSVARKLTSVHLPPLDRSSCEAYLKSPGSQIPSELYGIIFEWTRGFPLAMQAMTEAINAGHDPRHTQDRQEILAVIKDQVINQNVLAKVEPEKRAHYYTSLRLFSVPRRFNLMIMQDLIERFAPELKRESNLAYFALPREIQQATEVLKWNVPRAGYSVDTPVRNIFLLELKLEQLDDYIAIHSFLAETNKRLATEVNGPDRIRYLREYLYHNAIRNNSLNMPSILQQVTEQITTESPEAFSQFYEEFMQDEELKEALGEHLTFSLALIHSHLASIYKQLAIKTTGTQRLHYWGEFLFHAIHDPQMTDLTSMLQETLTTLTQELSPEEVTKLFQKLAHNKQFEDSLGEQQVKNFRSFLRDNHLEG</sequence>
<dbReference type="AlphaFoldDB" id="A0A8J3IQ64"/>
<evidence type="ECO:0000313" key="1">
    <source>
        <dbReference type="EMBL" id="GHO96598.1"/>
    </source>
</evidence>